<proteinExistence type="predicted"/>
<keyword evidence="1" id="KW-0472">Membrane</keyword>
<sequence length="52" mass="5958">MNLGQVFLYAMMHLQKVSLVGVLSFLHSLLSYGTFWRRLVNVLCFSVSCQGY</sequence>
<evidence type="ECO:0000313" key="3">
    <source>
        <dbReference type="EnsemblPlants" id="Ma08_p08600.1"/>
    </source>
</evidence>
<accession>A0A804K4C8</accession>
<keyword evidence="4" id="KW-1185">Reference proteome</keyword>
<reference evidence="2" key="1">
    <citation type="submission" date="2021-03" db="EMBL/GenBank/DDBJ databases">
        <authorList>
            <consortium name="Genoscope - CEA"/>
            <person name="William W."/>
        </authorList>
    </citation>
    <scope>NUCLEOTIDE SEQUENCE</scope>
    <source>
        <strain evidence="2">Doubled-haploid Pahang</strain>
    </source>
</reference>
<protein>
    <submittedName>
        <fullName evidence="2">(wild Malaysian banana) hypothetical protein</fullName>
    </submittedName>
</protein>
<dbReference type="Proteomes" id="UP000012960">
    <property type="component" value="Unplaced"/>
</dbReference>
<reference evidence="3" key="2">
    <citation type="submission" date="2021-05" db="UniProtKB">
        <authorList>
            <consortium name="EnsemblPlants"/>
        </authorList>
    </citation>
    <scope>IDENTIFICATION</scope>
    <source>
        <strain evidence="3">subsp. malaccensis</strain>
    </source>
</reference>
<dbReference type="EnsemblPlants" id="Ma08_t08600.1">
    <property type="protein sequence ID" value="Ma08_p08600.1"/>
    <property type="gene ID" value="Ma08_g08600"/>
</dbReference>
<dbReference type="InParanoid" id="A0A804K4C8"/>
<organism evidence="3 4">
    <name type="scientific">Musa acuminata subsp. malaccensis</name>
    <name type="common">Wild banana</name>
    <name type="synonym">Musa malaccensis</name>
    <dbReference type="NCBI Taxonomy" id="214687"/>
    <lineage>
        <taxon>Eukaryota</taxon>
        <taxon>Viridiplantae</taxon>
        <taxon>Streptophyta</taxon>
        <taxon>Embryophyta</taxon>
        <taxon>Tracheophyta</taxon>
        <taxon>Spermatophyta</taxon>
        <taxon>Magnoliopsida</taxon>
        <taxon>Liliopsida</taxon>
        <taxon>Zingiberales</taxon>
        <taxon>Musaceae</taxon>
        <taxon>Musa</taxon>
    </lineage>
</organism>
<dbReference type="EMBL" id="HG996472">
    <property type="protein sequence ID" value="CAG1830966.1"/>
    <property type="molecule type" value="Genomic_DNA"/>
</dbReference>
<name>A0A804K4C8_MUSAM</name>
<dbReference type="Gramene" id="Ma08_t08600.1">
    <property type="protein sequence ID" value="Ma08_p08600.1"/>
    <property type="gene ID" value="Ma08_g08600"/>
</dbReference>
<dbReference type="AlphaFoldDB" id="A0A804K4C8"/>
<keyword evidence="1" id="KW-0812">Transmembrane</keyword>
<keyword evidence="1" id="KW-1133">Transmembrane helix</keyword>
<evidence type="ECO:0000256" key="1">
    <source>
        <dbReference type="SAM" id="Phobius"/>
    </source>
</evidence>
<evidence type="ECO:0000313" key="4">
    <source>
        <dbReference type="Proteomes" id="UP000012960"/>
    </source>
</evidence>
<feature type="transmembrane region" description="Helical" evidence="1">
    <location>
        <begin position="6"/>
        <end position="30"/>
    </location>
</feature>
<evidence type="ECO:0000313" key="2">
    <source>
        <dbReference type="EMBL" id="CAG1830966.1"/>
    </source>
</evidence>
<gene>
    <name evidence="2" type="ORF">GSMUA_342200.1</name>
</gene>